<evidence type="ECO:0000313" key="1">
    <source>
        <dbReference type="EMBL" id="PUA37107.1"/>
    </source>
</evidence>
<dbReference type="RefSeq" id="WP_108533095.1">
    <property type="nucleotide sequence ID" value="NZ_PYHP01000061.1"/>
</dbReference>
<name>A0A2T6FYV8_9BACL</name>
<sequence>MNQIFEEARTTIRSINWEVKEPNRPSHGILLYEFLRRASLFYDFINQEPRKRFAVFSAAELSGIKLPIDIDDLCDELNEIKNESLVKLACKSYLEWAYLRGENEPAAIRFQYLYDPIIQMFARGGRIRLYKGELAYGWAVRPKIVSTELSSVEPEDISDIALDKLDIDWKETMS</sequence>
<organism evidence="1 2">
    <name type="scientific">Paenibacillus elgii</name>
    <dbReference type="NCBI Taxonomy" id="189691"/>
    <lineage>
        <taxon>Bacteria</taxon>
        <taxon>Bacillati</taxon>
        <taxon>Bacillota</taxon>
        <taxon>Bacilli</taxon>
        <taxon>Bacillales</taxon>
        <taxon>Paenibacillaceae</taxon>
        <taxon>Paenibacillus</taxon>
    </lineage>
</organism>
<reference evidence="1 2" key="1">
    <citation type="submission" date="2018-03" db="EMBL/GenBank/DDBJ databases">
        <title>Genome sequence of Paenibacillus elgii strain AC13 an antimicrobial compound producing bacteria.</title>
        <authorList>
            <person name="Kurokawa A.S."/>
            <person name="Araujo J.F."/>
            <person name="Costa R.A."/>
            <person name="Ortega D.B."/>
            <person name="Pires A.S."/>
            <person name="Pappas G.J.Jr."/>
            <person name="Franco O.L."/>
            <person name="Barreto C."/>
            <person name="Magalhaes B.S."/>
            <person name="Kruger R.H."/>
        </authorList>
    </citation>
    <scope>NUCLEOTIDE SEQUENCE [LARGE SCALE GENOMIC DNA]</scope>
    <source>
        <strain evidence="1 2">AC13</strain>
    </source>
</reference>
<gene>
    <name evidence="1" type="ORF">C8Z91_21325</name>
</gene>
<evidence type="ECO:0000313" key="2">
    <source>
        <dbReference type="Proteomes" id="UP000244184"/>
    </source>
</evidence>
<dbReference type="EMBL" id="PYHP01000061">
    <property type="protein sequence ID" value="PUA37107.1"/>
    <property type="molecule type" value="Genomic_DNA"/>
</dbReference>
<dbReference type="AlphaFoldDB" id="A0A2T6FYV8"/>
<comment type="caution">
    <text evidence="1">The sequence shown here is derived from an EMBL/GenBank/DDBJ whole genome shotgun (WGS) entry which is preliminary data.</text>
</comment>
<protein>
    <submittedName>
        <fullName evidence="1">Uncharacterized protein</fullName>
    </submittedName>
</protein>
<proteinExistence type="predicted"/>
<dbReference type="Proteomes" id="UP000244184">
    <property type="component" value="Unassembled WGS sequence"/>
</dbReference>
<accession>A0A2T6FYV8</accession>